<organism evidence="2 3">
    <name type="scientific">Natronomicrosphaera hydrolytica</name>
    <dbReference type="NCBI Taxonomy" id="3242702"/>
    <lineage>
        <taxon>Bacteria</taxon>
        <taxon>Pseudomonadati</taxon>
        <taxon>Planctomycetota</taxon>
        <taxon>Phycisphaerae</taxon>
        <taxon>Phycisphaerales</taxon>
        <taxon>Phycisphaeraceae</taxon>
        <taxon>Natronomicrosphaera</taxon>
    </lineage>
</organism>
<dbReference type="PANTHER" id="PTHR43640">
    <property type="entry name" value="OS07G0260300 PROTEIN"/>
    <property type="match status" value="1"/>
</dbReference>
<keyword evidence="3" id="KW-1185">Reference proteome</keyword>
<dbReference type="SUPFAM" id="SSF52833">
    <property type="entry name" value="Thioredoxin-like"/>
    <property type="match status" value="1"/>
</dbReference>
<comment type="caution">
    <text evidence="2">The sequence shown here is derived from an EMBL/GenBank/DDBJ whole genome shotgun (WGS) entry which is preliminary data.</text>
</comment>
<dbReference type="CDD" id="cd02969">
    <property type="entry name" value="PRX_like1"/>
    <property type="match status" value="1"/>
</dbReference>
<dbReference type="EMBL" id="JBGUBD010000005">
    <property type="protein sequence ID" value="MFA9478455.1"/>
    <property type="molecule type" value="Genomic_DNA"/>
</dbReference>
<dbReference type="RefSeq" id="WP_425345382.1">
    <property type="nucleotide sequence ID" value="NZ_JBGUBD010000005.1"/>
</dbReference>
<dbReference type="InterPro" id="IPR013740">
    <property type="entry name" value="Redoxin"/>
</dbReference>
<dbReference type="Gene3D" id="3.40.30.10">
    <property type="entry name" value="Glutaredoxin"/>
    <property type="match status" value="1"/>
</dbReference>
<reference evidence="2 3" key="1">
    <citation type="submission" date="2024-08" db="EMBL/GenBank/DDBJ databases">
        <title>Whole-genome sequencing of halo(alkali)philic microorganisms from hypersaline lakes.</title>
        <authorList>
            <person name="Sorokin D.Y."/>
            <person name="Merkel A.Y."/>
            <person name="Messina E."/>
            <person name="Yakimov M."/>
        </authorList>
    </citation>
    <scope>NUCLEOTIDE SEQUENCE [LARGE SCALE GENOMIC DNA]</scope>
    <source>
        <strain evidence="2 3">AB-hyl4</strain>
    </source>
</reference>
<evidence type="ECO:0000313" key="2">
    <source>
        <dbReference type="EMBL" id="MFA9478455.1"/>
    </source>
</evidence>
<evidence type="ECO:0000259" key="1">
    <source>
        <dbReference type="PROSITE" id="PS51352"/>
    </source>
</evidence>
<gene>
    <name evidence="2" type="ORF">ACERK3_09125</name>
</gene>
<accession>A0ABV4U4C9</accession>
<sequence>MALTPSTMLELGTQAPDFTLPDTEGEPVSLKSFAGKDALVVMFICVHCPYVKHVQDELAELAKDYQAKNVGFVAIMSNDVEKYPDDSPKHMAHQKKEHGFPFPYLYDETQQVAKDYRAACTPDFYVFDKQRKLAYRGQLDDTRPNAGHKPDGRDLRAALDAILEGKDTPEQKPSIGCNIKWRIGNEPDYFTA</sequence>
<dbReference type="InterPro" id="IPR047262">
    <property type="entry name" value="PRX-like1"/>
</dbReference>
<name>A0ABV4U4C9_9BACT</name>
<protein>
    <submittedName>
        <fullName evidence="2">Thioredoxin family protein</fullName>
    </submittedName>
</protein>
<evidence type="ECO:0000313" key="3">
    <source>
        <dbReference type="Proteomes" id="UP001575105"/>
    </source>
</evidence>
<dbReference type="InterPro" id="IPR036249">
    <property type="entry name" value="Thioredoxin-like_sf"/>
</dbReference>
<feature type="domain" description="Thioredoxin" evidence="1">
    <location>
        <begin position="9"/>
        <end position="164"/>
    </location>
</feature>
<dbReference type="PANTHER" id="PTHR43640:SF1">
    <property type="entry name" value="THIOREDOXIN-DEPENDENT PEROXIREDOXIN"/>
    <property type="match status" value="1"/>
</dbReference>
<dbReference type="Pfam" id="PF08534">
    <property type="entry name" value="Redoxin"/>
    <property type="match status" value="1"/>
</dbReference>
<dbReference type="Proteomes" id="UP001575105">
    <property type="component" value="Unassembled WGS sequence"/>
</dbReference>
<dbReference type="PROSITE" id="PS51352">
    <property type="entry name" value="THIOREDOXIN_2"/>
    <property type="match status" value="1"/>
</dbReference>
<dbReference type="InterPro" id="IPR013766">
    <property type="entry name" value="Thioredoxin_domain"/>
</dbReference>
<proteinExistence type="predicted"/>